<dbReference type="Pfam" id="PF05144">
    <property type="entry name" value="Phage_CRI"/>
    <property type="match status" value="1"/>
</dbReference>
<dbReference type="InterPro" id="IPR022686">
    <property type="entry name" value="G2P_N"/>
</dbReference>
<sequence length="431" mass="50623">MIHTMTIQRELEWTAAKNILKMMEIPDYELIPFLTGHDGKNSGKIPATRRLAFPWPGITEISVSRSVRPMSDGNPFTTYFCYVRMEPLTVITREKNIELFECTEENIRRLQNEFRIFMSEYLQLDGTPTVMNDIAELATWDGNRIDYTRDIRMNNHDEVLALMNLCKMSILSTKQKGALAPTSIYDKHFHDDMFKFGNKSWEVEIYDKQAEIRNNRKKYIEEYGSEDIYERLYEQSEYILRFEYRRKYGGIKKDSTKLESKNIMEFLTEDLSDKWFHEFYGEHIGYEPFYVLDYQLNLKLAAGFPMTKEEVKQENARRLRYDHDKEIAAKEGKSIVPYKKEILGHKAKEHRAHMSLIAEHNGMQNALNSYAKSTSTFKAFNKRIRERAGVSPVAIPKNWVTKREDGTGRGMNIPKDFLPNPIKKPDELVRP</sequence>
<proteinExistence type="predicted"/>
<dbReference type="AlphaFoldDB" id="A0A1H4AJR5"/>
<name>A0A1H4AJR5_SELRU</name>
<dbReference type="GO" id="GO:0006260">
    <property type="term" value="P:DNA replication"/>
    <property type="evidence" value="ECO:0007669"/>
    <property type="project" value="InterPro"/>
</dbReference>
<feature type="domain" description="Replication-associated protein G2P N-terminal" evidence="2">
    <location>
        <begin position="140"/>
        <end position="247"/>
    </location>
</feature>
<gene>
    <name evidence="3" type="ORF">SAMN05660648_02916</name>
</gene>
<organism evidence="3 4">
    <name type="scientific">Selenomonas ruminantium</name>
    <dbReference type="NCBI Taxonomy" id="971"/>
    <lineage>
        <taxon>Bacteria</taxon>
        <taxon>Bacillati</taxon>
        <taxon>Bacillota</taxon>
        <taxon>Negativicutes</taxon>
        <taxon>Selenomonadales</taxon>
        <taxon>Selenomonadaceae</taxon>
        <taxon>Selenomonas</taxon>
    </lineage>
</organism>
<dbReference type="EMBL" id="FNQG01000019">
    <property type="protein sequence ID" value="SEA35894.1"/>
    <property type="molecule type" value="Genomic_DNA"/>
</dbReference>
<evidence type="ECO:0000259" key="2">
    <source>
        <dbReference type="Pfam" id="PF05144"/>
    </source>
</evidence>
<reference evidence="3 4" key="1">
    <citation type="submission" date="2016-10" db="EMBL/GenBank/DDBJ databases">
        <authorList>
            <person name="de Groot N.N."/>
        </authorList>
    </citation>
    <scope>NUCLEOTIDE SEQUENCE [LARGE SCALE GENOMIC DNA]</scope>
    <source>
        <strain evidence="3 4">DSM 2872</strain>
    </source>
</reference>
<evidence type="ECO:0000313" key="3">
    <source>
        <dbReference type="EMBL" id="SEA35894.1"/>
    </source>
</evidence>
<dbReference type="RefSeq" id="WP_074673523.1">
    <property type="nucleotide sequence ID" value="NZ_FNQG01000019.1"/>
</dbReference>
<feature type="region of interest" description="Disordered" evidence="1">
    <location>
        <begin position="405"/>
        <end position="431"/>
    </location>
</feature>
<protein>
    <recommendedName>
        <fullName evidence="2">Replication-associated protein G2P N-terminal domain-containing protein</fullName>
    </recommendedName>
</protein>
<evidence type="ECO:0000256" key="1">
    <source>
        <dbReference type="SAM" id="MobiDB-lite"/>
    </source>
</evidence>
<accession>A0A1H4AJR5</accession>
<evidence type="ECO:0000313" key="4">
    <source>
        <dbReference type="Proteomes" id="UP000183469"/>
    </source>
</evidence>
<dbReference type="Proteomes" id="UP000183469">
    <property type="component" value="Unassembled WGS sequence"/>
</dbReference>